<gene>
    <name evidence="7" type="ORF">SAMN04515668_4424</name>
</gene>
<dbReference type="AlphaFoldDB" id="A0A1I6BEJ2"/>
<keyword evidence="7" id="KW-0675">Receptor</keyword>
<feature type="compositionally biased region" description="Basic and acidic residues" evidence="4">
    <location>
        <begin position="419"/>
        <end position="431"/>
    </location>
</feature>
<feature type="domain" description="Outer membrane protein beta-barrel" evidence="6">
    <location>
        <begin position="383"/>
        <end position="793"/>
    </location>
</feature>
<dbReference type="Pfam" id="PF14905">
    <property type="entry name" value="OMP_b-brl_3"/>
    <property type="match status" value="1"/>
</dbReference>
<comment type="subcellular location">
    <subcellularLocation>
        <location evidence="1">Cell outer membrane</location>
    </subcellularLocation>
</comment>
<accession>A0A1I6BEJ2</accession>
<feature type="region of interest" description="Disordered" evidence="4">
    <location>
        <begin position="802"/>
        <end position="821"/>
    </location>
</feature>
<dbReference type="PANTHER" id="PTHR40980">
    <property type="entry name" value="PLUG DOMAIN-CONTAINING PROTEIN"/>
    <property type="match status" value="1"/>
</dbReference>
<evidence type="ECO:0000256" key="4">
    <source>
        <dbReference type="SAM" id="MobiDB-lite"/>
    </source>
</evidence>
<dbReference type="GO" id="GO:0009279">
    <property type="term" value="C:cell outer membrane"/>
    <property type="evidence" value="ECO:0007669"/>
    <property type="project" value="UniProtKB-SubCell"/>
</dbReference>
<evidence type="ECO:0000256" key="3">
    <source>
        <dbReference type="ARBA" id="ARBA00023237"/>
    </source>
</evidence>
<dbReference type="RefSeq" id="WP_092678365.1">
    <property type="nucleotide sequence ID" value="NZ_FOXS01000008.1"/>
</dbReference>
<evidence type="ECO:0000313" key="7">
    <source>
        <dbReference type="EMBL" id="SFQ79299.1"/>
    </source>
</evidence>
<dbReference type="Pfam" id="PF13620">
    <property type="entry name" value="CarboxypepD_reg"/>
    <property type="match status" value="1"/>
</dbReference>
<feature type="region of interest" description="Disordered" evidence="4">
    <location>
        <begin position="419"/>
        <end position="441"/>
    </location>
</feature>
<evidence type="ECO:0000256" key="5">
    <source>
        <dbReference type="SAM" id="SignalP"/>
    </source>
</evidence>
<evidence type="ECO:0000313" key="8">
    <source>
        <dbReference type="Proteomes" id="UP000199029"/>
    </source>
</evidence>
<dbReference type="InterPro" id="IPR036942">
    <property type="entry name" value="Beta-barrel_TonB_sf"/>
</dbReference>
<dbReference type="InterPro" id="IPR041700">
    <property type="entry name" value="OMP_b-brl_3"/>
</dbReference>
<dbReference type="STRING" id="1227077.SAMN04515668_4424"/>
<dbReference type="Gene3D" id="2.60.40.1120">
    <property type="entry name" value="Carboxypeptidase-like, regulatory domain"/>
    <property type="match status" value="1"/>
</dbReference>
<dbReference type="SUPFAM" id="SSF49452">
    <property type="entry name" value="Starch-binding domain-like"/>
    <property type="match status" value="1"/>
</dbReference>
<dbReference type="PANTHER" id="PTHR40980:SF4">
    <property type="entry name" value="TONB-DEPENDENT RECEPTOR-LIKE BETA-BARREL DOMAIN-CONTAINING PROTEIN"/>
    <property type="match status" value="1"/>
</dbReference>
<dbReference type="GO" id="GO:0030246">
    <property type="term" value="F:carbohydrate binding"/>
    <property type="evidence" value="ECO:0007669"/>
    <property type="project" value="InterPro"/>
</dbReference>
<dbReference type="Proteomes" id="UP000199029">
    <property type="component" value="Unassembled WGS sequence"/>
</dbReference>
<dbReference type="OrthoDB" id="905812at2"/>
<organism evidence="7 8">
    <name type="scientific">Hymenobacter arizonensis</name>
    <name type="common">Siccationidurans arizonensis</name>
    <dbReference type="NCBI Taxonomy" id="1227077"/>
    <lineage>
        <taxon>Bacteria</taxon>
        <taxon>Pseudomonadati</taxon>
        <taxon>Bacteroidota</taxon>
        <taxon>Cytophagia</taxon>
        <taxon>Cytophagales</taxon>
        <taxon>Hymenobacteraceae</taxon>
        <taxon>Hymenobacter</taxon>
    </lineage>
</organism>
<protein>
    <submittedName>
        <fullName evidence="7">Outer membrane receptor proteins, mostly Fe transport</fullName>
    </submittedName>
</protein>
<reference evidence="8" key="1">
    <citation type="submission" date="2016-10" db="EMBL/GenBank/DDBJ databases">
        <authorList>
            <person name="Varghese N."/>
            <person name="Submissions S."/>
        </authorList>
    </citation>
    <scope>NUCLEOTIDE SEQUENCE [LARGE SCALE GENOMIC DNA]</scope>
    <source>
        <strain evidence="8">OR362-8,ATCC BAA-1266,JCM 13504</strain>
    </source>
</reference>
<dbReference type="EMBL" id="FOXS01000008">
    <property type="protein sequence ID" value="SFQ79299.1"/>
    <property type="molecule type" value="Genomic_DNA"/>
</dbReference>
<dbReference type="InterPro" id="IPR013784">
    <property type="entry name" value="Carb-bd-like_fold"/>
</dbReference>
<evidence type="ECO:0000259" key="6">
    <source>
        <dbReference type="Pfam" id="PF14905"/>
    </source>
</evidence>
<keyword evidence="8" id="KW-1185">Reference proteome</keyword>
<feature type="signal peptide" evidence="5">
    <location>
        <begin position="1"/>
        <end position="20"/>
    </location>
</feature>
<dbReference type="Gene3D" id="2.170.130.10">
    <property type="entry name" value="TonB-dependent receptor, plug domain"/>
    <property type="match status" value="1"/>
</dbReference>
<name>A0A1I6BEJ2_HYMAR</name>
<keyword evidence="5" id="KW-0732">Signal</keyword>
<dbReference type="SUPFAM" id="SSF56935">
    <property type="entry name" value="Porins"/>
    <property type="match status" value="1"/>
</dbReference>
<dbReference type="Gene3D" id="2.40.170.20">
    <property type="entry name" value="TonB-dependent receptor, beta-barrel domain"/>
    <property type="match status" value="1"/>
</dbReference>
<keyword evidence="3" id="KW-0998">Cell outer membrane</keyword>
<dbReference type="InterPro" id="IPR037066">
    <property type="entry name" value="Plug_dom_sf"/>
</dbReference>
<keyword evidence="2" id="KW-0472">Membrane</keyword>
<sequence length="821" mass="88975">MVRLYLLLFLLVTGGMPAFAQDPPPAVTERGSLTGTVLDSLTQAPVPYATVVLLPPGADEQPITGVAADERGRFALTQLTPGPARLRASYVGYAAQTRAVTVTTGPTSVDPFRLPTAGTTLSEAVVVGTKPVVEVRIDRLVYNADQDVTNAGGTAADVLRKAPLLAVDGEGNVRMRGSSNFRVLVNNKPSPALVANVAEALKGIPADHIKTVELITSPPAKYDGEGTAGIINIVLKKGVESGLNGQVGASAGNRSSRLNSSLNFKKRKVNVTASLSGGLNYAPSEGLLDRTSFTPQGPAQFTQRSTGRFNGESYYGTVGIDYDLSERQSVSVTGAVTGYRGPSTDQLVNTFVAPDPALNRLFTRATTGTYQQGSGELTGTYTRTFAQARREWSVLGQVSRNDGRNGYELRQYNHVTAPREERPADYRERSRNRTPGHEYTAQTDFTQPFGEKRTLEAGLKAIWRRTGSTATVEGFTPGQAPSFVELPDRGTDFGYDQDVQAAYASYSLAAGTKLTVNVGSRLERTALAADFRATDADFARSYWTLLPNASAQYALSEASSLRVAYGRRVTRPYIYYLNPFVDRLDSLNISYGNPGLDPELTDAYEVSVNTAGKAGSLNVSGSVRRTGNAIEAVLLPTNELGIRARTYANVAANVFYQLNLYGSIKPTQNWEVSGGPDVQYLVRRSPALGITRAGIAASLNCNTSYKLPQNYTVQAFFYGALPGPELQGRGLGYVYYSLGAKKSLFKEKADLTLNVTTPFSRYVAFGNVYRTPFLEERQEFRAFQRGAQLSFNYRFGQVQQNRQRKRINNDDVKNGGQRGAQ</sequence>
<proteinExistence type="predicted"/>
<evidence type="ECO:0000256" key="2">
    <source>
        <dbReference type="ARBA" id="ARBA00023136"/>
    </source>
</evidence>
<evidence type="ECO:0000256" key="1">
    <source>
        <dbReference type="ARBA" id="ARBA00004442"/>
    </source>
</evidence>
<feature type="chain" id="PRO_5011544506" evidence="5">
    <location>
        <begin position="21"/>
        <end position="821"/>
    </location>
</feature>